<dbReference type="RefSeq" id="WP_188742672.1">
    <property type="nucleotide sequence ID" value="NZ_BAABFW010000015.1"/>
</dbReference>
<protein>
    <submittedName>
        <fullName evidence="1">Uncharacterized protein</fullName>
    </submittedName>
</protein>
<comment type="caution">
    <text evidence="1">The sequence shown here is derived from an EMBL/GenBank/DDBJ whole genome shotgun (WGS) entry which is preliminary data.</text>
</comment>
<proteinExistence type="predicted"/>
<name>A0A917UQQ4_9MICO</name>
<gene>
    <name evidence="1" type="ORF">GCM10011372_13370</name>
</gene>
<evidence type="ECO:0000313" key="1">
    <source>
        <dbReference type="EMBL" id="GGJ76471.1"/>
    </source>
</evidence>
<evidence type="ECO:0000313" key="2">
    <source>
        <dbReference type="Proteomes" id="UP000636956"/>
    </source>
</evidence>
<dbReference type="EMBL" id="BMMD01000006">
    <property type="protein sequence ID" value="GGJ76471.1"/>
    <property type="molecule type" value="Genomic_DNA"/>
</dbReference>
<reference evidence="1" key="1">
    <citation type="journal article" date="2014" name="Int. J. Syst. Evol. Microbiol.">
        <title>Complete genome sequence of Corynebacterium casei LMG S-19264T (=DSM 44701T), isolated from a smear-ripened cheese.</title>
        <authorList>
            <consortium name="US DOE Joint Genome Institute (JGI-PGF)"/>
            <person name="Walter F."/>
            <person name="Albersmeier A."/>
            <person name="Kalinowski J."/>
            <person name="Ruckert C."/>
        </authorList>
    </citation>
    <scope>NUCLEOTIDE SEQUENCE</scope>
    <source>
        <strain evidence="1">CGMCC 1.8984</strain>
    </source>
</reference>
<reference evidence="1" key="2">
    <citation type="submission" date="2020-09" db="EMBL/GenBank/DDBJ databases">
        <authorList>
            <person name="Sun Q."/>
            <person name="Zhou Y."/>
        </authorList>
    </citation>
    <scope>NUCLEOTIDE SEQUENCE</scope>
    <source>
        <strain evidence="1">CGMCC 1.8984</strain>
    </source>
</reference>
<accession>A0A917UQQ4</accession>
<sequence>MRKEGRPALVLSIVSLVVSTVTAVFLAAVPLAWRPVVIQPPVASKYVEHLVTSGYRSAYLAAGLSEKDSPAWQFAEAIKTLRAAYEGAVTESNDGTWRGVGDGIEGCLDLSLVYEDCVVFANFEFNENDRVVRFTIDGIPVEQLYRPANWSAPATAEDGVGQFRAYTMAELFNTDYTRKILVYQLDRSPSRADPLPFDLLYARVQYADLSEVTPEDAIYDVTGRITQWSRGVAFFDVPYNSEFIQLCWTHDPPDATVCDWIYNL</sequence>
<dbReference type="AlphaFoldDB" id="A0A917UQQ4"/>
<dbReference type="Proteomes" id="UP000636956">
    <property type="component" value="Unassembled WGS sequence"/>
</dbReference>
<organism evidence="1 2">
    <name type="scientific">Agromyces bauzanensis</name>
    <dbReference type="NCBI Taxonomy" id="1308924"/>
    <lineage>
        <taxon>Bacteria</taxon>
        <taxon>Bacillati</taxon>
        <taxon>Actinomycetota</taxon>
        <taxon>Actinomycetes</taxon>
        <taxon>Micrococcales</taxon>
        <taxon>Microbacteriaceae</taxon>
        <taxon>Agromyces</taxon>
    </lineage>
</organism>
<keyword evidence="2" id="KW-1185">Reference proteome</keyword>